<organism evidence="6 7">
    <name type="scientific">Streptomyces oceani</name>
    <dbReference type="NCBI Taxonomy" id="1075402"/>
    <lineage>
        <taxon>Bacteria</taxon>
        <taxon>Bacillati</taxon>
        <taxon>Actinomycetota</taxon>
        <taxon>Actinomycetes</taxon>
        <taxon>Kitasatosporales</taxon>
        <taxon>Streptomycetaceae</taxon>
        <taxon>Streptomyces</taxon>
    </lineage>
</organism>
<dbReference type="Pfam" id="PF02737">
    <property type="entry name" value="3HCDH_N"/>
    <property type="match status" value="1"/>
</dbReference>
<evidence type="ECO:0000256" key="2">
    <source>
        <dbReference type="ARBA" id="ARBA00009463"/>
    </source>
</evidence>
<evidence type="ECO:0000259" key="5">
    <source>
        <dbReference type="Pfam" id="PF02737"/>
    </source>
</evidence>
<dbReference type="Gene3D" id="1.10.1040.10">
    <property type="entry name" value="N-(1-d-carboxylethyl)-l-norvaline Dehydrogenase, domain 2"/>
    <property type="match status" value="1"/>
</dbReference>
<comment type="pathway">
    <text evidence="1">Lipid metabolism; butanoate metabolism.</text>
</comment>
<sequence length="320" mass="34425">MSASEQQDDDPGTITHVASLGGGVIGQSWCALFLAAGRSVAVHDPDPLAERRVRQAVEDAWPVLTRLGLAEHGDPENLRFHDHPCAAVEGAGFVQESVPERIGVKHELYAAIEPVLGDTTVVASSASGLTLTEMQAGWRDPGRFVLGHPFNPPHLIPLVEVMGNERTDPGVVDRARACYASVGKVTIEVRREMPGHVANRLQAALWREAIHLVTEGVASVEDVDTAVSSGPGLRWAAMGPTSLFHLGAGEGGLSAFCERYADSFNRWFDSLGSPRLDEDTARQLVEGLRPISEAHSVDELARRRDALITGMVALARGEER</sequence>
<evidence type="ECO:0000313" key="6">
    <source>
        <dbReference type="EMBL" id="OEV04593.1"/>
    </source>
</evidence>
<dbReference type="EMBL" id="LJGU01000113">
    <property type="protein sequence ID" value="OEV04593.1"/>
    <property type="molecule type" value="Genomic_DNA"/>
</dbReference>
<keyword evidence="7" id="KW-1185">Reference proteome</keyword>
<dbReference type="Gene3D" id="3.40.50.720">
    <property type="entry name" value="NAD(P)-binding Rossmann-like Domain"/>
    <property type="match status" value="1"/>
</dbReference>
<dbReference type="STRING" id="1075402.AN216_06740"/>
<dbReference type="PATRIC" id="fig|1075402.3.peg.4141"/>
<dbReference type="RefSeq" id="WP_070195666.1">
    <property type="nucleotide sequence ID" value="NZ_LJGU01000113.1"/>
</dbReference>
<dbReference type="PANTHER" id="PTHR48075:SF5">
    <property type="entry name" value="3-HYDROXYBUTYRYL-COA DEHYDROGENASE"/>
    <property type="match status" value="1"/>
</dbReference>
<dbReference type="AlphaFoldDB" id="A0A1E7KL32"/>
<evidence type="ECO:0000256" key="1">
    <source>
        <dbReference type="ARBA" id="ARBA00005086"/>
    </source>
</evidence>
<protein>
    <submittedName>
        <fullName evidence="6">3-hydroxyacyl-CoA dehydrogenase</fullName>
    </submittedName>
</protein>
<dbReference type="InterPro" id="IPR008927">
    <property type="entry name" value="6-PGluconate_DH-like_C_sf"/>
</dbReference>
<dbReference type="SUPFAM" id="SSF51735">
    <property type="entry name" value="NAD(P)-binding Rossmann-fold domains"/>
    <property type="match status" value="1"/>
</dbReference>
<dbReference type="GO" id="GO:0070403">
    <property type="term" value="F:NAD+ binding"/>
    <property type="evidence" value="ECO:0007669"/>
    <property type="project" value="InterPro"/>
</dbReference>
<dbReference type="InterPro" id="IPR013328">
    <property type="entry name" value="6PGD_dom2"/>
</dbReference>
<comment type="similarity">
    <text evidence="2">Belongs to the 3-hydroxyacyl-CoA dehydrogenase family.</text>
</comment>
<dbReference type="OrthoDB" id="9771883at2"/>
<comment type="caution">
    <text evidence="6">The sequence shown here is derived from an EMBL/GenBank/DDBJ whole genome shotgun (WGS) entry which is preliminary data.</text>
</comment>
<evidence type="ECO:0000259" key="4">
    <source>
        <dbReference type="Pfam" id="PF00725"/>
    </source>
</evidence>
<dbReference type="GO" id="GO:0006631">
    <property type="term" value="P:fatty acid metabolic process"/>
    <property type="evidence" value="ECO:0007669"/>
    <property type="project" value="InterPro"/>
</dbReference>
<dbReference type="Proteomes" id="UP000176101">
    <property type="component" value="Unassembled WGS sequence"/>
</dbReference>
<dbReference type="InterPro" id="IPR036291">
    <property type="entry name" value="NAD(P)-bd_dom_sf"/>
</dbReference>
<gene>
    <name evidence="6" type="ORF">AN216_06740</name>
</gene>
<proteinExistence type="inferred from homology"/>
<dbReference type="GO" id="GO:0016616">
    <property type="term" value="F:oxidoreductase activity, acting on the CH-OH group of donors, NAD or NADP as acceptor"/>
    <property type="evidence" value="ECO:0007669"/>
    <property type="project" value="InterPro"/>
</dbReference>
<keyword evidence="3" id="KW-0560">Oxidoreductase</keyword>
<dbReference type="PANTHER" id="PTHR48075">
    <property type="entry name" value="3-HYDROXYACYL-COA DEHYDROGENASE FAMILY PROTEIN"/>
    <property type="match status" value="1"/>
</dbReference>
<dbReference type="InterPro" id="IPR006176">
    <property type="entry name" value="3-OHacyl-CoA_DH_NAD-bd"/>
</dbReference>
<feature type="domain" description="3-hydroxyacyl-CoA dehydrogenase NAD binding" evidence="5">
    <location>
        <begin position="16"/>
        <end position="191"/>
    </location>
</feature>
<dbReference type="Pfam" id="PF00725">
    <property type="entry name" value="3HCDH"/>
    <property type="match status" value="1"/>
</dbReference>
<evidence type="ECO:0000256" key="3">
    <source>
        <dbReference type="ARBA" id="ARBA00023002"/>
    </source>
</evidence>
<feature type="domain" description="3-hydroxyacyl-CoA dehydrogenase C-terminal" evidence="4">
    <location>
        <begin position="195"/>
        <end position="267"/>
    </location>
</feature>
<reference evidence="6 7" key="1">
    <citation type="journal article" date="2016" name="Front. Microbiol.">
        <title>Comparative Genomics Analysis of Streptomyces Species Reveals Their Adaptation to the Marine Environment and Their Diversity at the Genomic Level.</title>
        <authorList>
            <person name="Tian X."/>
            <person name="Zhang Z."/>
            <person name="Yang T."/>
            <person name="Chen M."/>
            <person name="Li J."/>
            <person name="Chen F."/>
            <person name="Yang J."/>
            <person name="Li W."/>
            <person name="Zhang B."/>
            <person name="Zhang Z."/>
            <person name="Wu J."/>
            <person name="Zhang C."/>
            <person name="Long L."/>
            <person name="Xiao J."/>
        </authorList>
    </citation>
    <scope>NUCLEOTIDE SEQUENCE [LARGE SCALE GENOMIC DNA]</scope>
    <source>
        <strain evidence="6 7">SCSIO 02100</strain>
    </source>
</reference>
<dbReference type="InterPro" id="IPR006108">
    <property type="entry name" value="3HC_DH_C"/>
</dbReference>
<name>A0A1E7KL32_9ACTN</name>
<dbReference type="SUPFAM" id="SSF48179">
    <property type="entry name" value="6-phosphogluconate dehydrogenase C-terminal domain-like"/>
    <property type="match status" value="1"/>
</dbReference>
<accession>A0A1E7KL32</accession>
<evidence type="ECO:0000313" key="7">
    <source>
        <dbReference type="Proteomes" id="UP000176101"/>
    </source>
</evidence>